<comment type="caution">
    <text evidence="2">The sequence shown here is derived from an EMBL/GenBank/DDBJ whole genome shotgun (WGS) entry which is preliminary data.</text>
</comment>
<protein>
    <submittedName>
        <fullName evidence="2">DUF5947 family protein</fullName>
    </submittedName>
</protein>
<proteinExistence type="predicted"/>
<dbReference type="EMBL" id="JBEZVI010000001">
    <property type="protein sequence ID" value="MEU3708565.1"/>
    <property type="molecule type" value="Genomic_DNA"/>
</dbReference>
<dbReference type="Proteomes" id="UP001550853">
    <property type="component" value="Unassembled WGS sequence"/>
</dbReference>
<dbReference type="Pfam" id="PF19372">
    <property type="entry name" value="DUF5947"/>
    <property type="match status" value="1"/>
</dbReference>
<accession>A0ABV2YS39</accession>
<feature type="region of interest" description="Disordered" evidence="1">
    <location>
        <begin position="1"/>
        <end position="25"/>
    </location>
</feature>
<dbReference type="InterPro" id="IPR045991">
    <property type="entry name" value="DUF5947"/>
</dbReference>
<dbReference type="RefSeq" id="WP_030282426.1">
    <property type="nucleotide sequence ID" value="NZ_JBEZVI010000001.1"/>
</dbReference>
<reference evidence="2 3" key="1">
    <citation type="submission" date="2024-06" db="EMBL/GenBank/DDBJ databases">
        <title>The Natural Products Discovery Center: Release of the First 8490 Sequenced Strains for Exploring Actinobacteria Biosynthetic Diversity.</title>
        <authorList>
            <person name="Kalkreuter E."/>
            <person name="Kautsar S.A."/>
            <person name="Yang D."/>
            <person name="Bader C.D."/>
            <person name="Teijaro C.N."/>
            <person name="Fluegel L."/>
            <person name="Davis C.M."/>
            <person name="Simpson J.R."/>
            <person name="Lauterbach L."/>
            <person name="Steele A.D."/>
            <person name="Gui C."/>
            <person name="Meng S."/>
            <person name="Li G."/>
            <person name="Viehrig K."/>
            <person name="Ye F."/>
            <person name="Su P."/>
            <person name="Kiefer A.F."/>
            <person name="Nichols A."/>
            <person name="Cepeda A.J."/>
            <person name="Yan W."/>
            <person name="Fan B."/>
            <person name="Jiang Y."/>
            <person name="Adhikari A."/>
            <person name="Zheng C.-J."/>
            <person name="Schuster L."/>
            <person name="Cowan T.M."/>
            <person name="Smanski M.J."/>
            <person name="Chevrette M.G."/>
            <person name="De Carvalho L.P.S."/>
            <person name="Shen B."/>
        </authorList>
    </citation>
    <scope>NUCLEOTIDE SEQUENCE [LARGE SCALE GENOMIC DNA]</scope>
    <source>
        <strain evidence="2 3">NPDC033039</strain>
    </source>
</reference>
<evidence type="ECO:0000256" key="1">
    <source>
        <dbReference type="SAM" id="MobiDB-lite"/>
    </source>
</evidence>
<name>A0ABV2YS39_9ACTN</name>
<evidence type="ECO:0000313" key="3">
    <source>
        <dbReference type="Proteomes" id="UP001550853"/>
    </source>
</evidence>
<evidence type="ECO:0000313" key="2">
    <source>
        <dbReference type="EMBL" id="MEU3708565.1"/>
    </source>
</evidence>
<sequence>MTAPHPARHRPGPAPRGLHRFTRPRPAAPERCDLCGTALDTGHRHLADTTGRSLACACPPCALLFDRPGAGGGRFRTVPDRVLADPGSAPSAAAWAALHIPVALAFFFHHSALGRPIALCPSPAGATETELDPAAWDTAFAGSRLAALLTPDVEALLVRRTGEAAVCYLVPVDTAYELVGRMRLHWTGFDGGAEARAALDAFFAELADRATALPEEAAHP</sequence>
<keyword evidence="3" id="KW-1185">Reference proteome</keyword>
<gene>
    <name evidence="2" type="ORF">AB0E61_00510</name>
</gene>
<feature type="compositionally biased region" description="Basic residues" evidence="1">
    <location>
        <begin position="1"/>
        <end position="23"/>
    </location>
</feature>
<organism evidence="2 3">
    <name type="scientific">Streptomyces catenulae</name>
    <dbReference type="NCBI Taxonomy" id="66875"/>
    <lineage>
        <taxon>Bacteria</taxon>
        <taxon>Bacillati</taxon>
        <taxon>Actinomycetota</taxon>
        <taxon>Actinomycetes</taxon>
        <taxon>Kitasatosporales</taxon>
        <taxon>Streptomycetaceae</taxon>
        <taxon>Streptomyces</taxon>
    </lineage>
</organism>